<sequence>MKLITFASFKGGAGKTTSLMAACGALTARGMKVGLFEADENVPLSNWRDAGRAKNTWDENCEIAHAAELPAFEKAYERFENQGIEVAIADTQGGGSDLNTTILASSDLIVIPMALTKLDLNSTLDTYEFVANLLEDPDIPDIPVGVLITQFKTSGKLNASEAECLGIAESLPSFDCRLPARNAFQDIASLGMLHLYRDALASIPAKRIAATHITTAVKDSNALISDLLDAIGVEHAAA</sequence>
<gene>
    <name evidence="1" type="ORF">PhaeoP13_04142</name>
</gene>
<protein>
    <submittedName>
        <fullName evidence="1">ATPase involved in chromosome partitioning</fullName>
    </submittedName>
</protein>
<dbReference type="PIRSF" id="PIRSF009320">
    <property type="entry name" value="Nuc_binding_HP_1000"/>
    <property type="match status" value="1"/>
</dbReference>
<name>A0AAN1GVQ4_9RHOB</name>
<evidence type="ECO:0000313" key="1">
    <source>
        <dbReference type="EMBL" id="ATG46024.1"/>
    </source>
</evidence>
<dbReference type="PANTHER" id="PTHR13696:SF99">
    <property type="entry name" value="COBYRINIC ACID AC-DIAMIDE SYNTHASE"/>
    <property type="match status" value="1"/>
</dbReference>
<proteinExistence type="predicted"/>
<dbReference type="InterPro" id="IPR009744">
    <property type="entry name" value="VirC1"/>
</dbReference>
<geneLocation type="plasmid" evidence="2">
    <name>pp13_g</name>
</geneLocation>
<dbReference type="PANTHER" id="PTHR13696">
    <property type="entry name" value="P-LOOP CONTAINING NUCLEOSIDE TRIPHOSPHATE HYDROLASE"/>
    <property type="match status" value="1"/>
</dbReference>
<dbReference type="Pfam" id="PF07015">
    <property type="entry name" value="VirC1"/>
    <property type="match status" value="1"/>
</dbReference>
<evidence type="ECO:0000313" key="2">
    <source>
        <dbReference type="Proteomes" id="UP000218606"/>
    </source>
</evidence>
<accession>A0AAN1GVQ4</accession>
<dbReference type="Proteomes" id="UP000218606">
    <property type="component" value="Plasmid pP13_g"/>
</dbReference>
<dbReference type="SUPFAM" id="SSF52540">
    <property type="entry name" value="P-loop containing nucleoside triphosphate hydrolases"/>
    <property type="match status" value="1"/>
</dbReference>
<dbReference type="EMBL" id="CP010774">
    <property type="protein sequence ID" value="ATG46024.1"/>
    <property type="molecule type" value="Genomic_DNA"/>
</dbReference>
<dbReference type="InterPro" id="IPR027417">
    <property type="entry name" value="P-loop_NTPase"/>
</dbReference>
<dbReference type="Gene3D" id="3.40.50.300">
    <property type="entry name" value="P-loop containing nucleotide triphosphate hydrolases"/>
    <property type="match status" value="1"/>
</dbReference>
<dbReference type="CDD" id="cd02042">
    <property type="entry name" value="ParAB_family"/>
    <property type="match status" value="1"/>
</dbReference>
<keyword evidence="1" id="KW-0614">Plasmid</keyword>
<organism evidence="1 2">
    <name type="scientific">Phaeobacter piscinae</name>
    <dbReference type="NCBI Taxonomy" id="1580596"/>
    <lineage>
        <taxon>Bacteria</taxon>
        <taxon>Pseudomonadati</taxon>
        <taxon>Pseudomonadota</taxon>
        <taxon>Alphaproteobacteria</taxon>
        <taxon>Rhodobacterales</taxon>
        <taxon>Roseobacteraceae</taxon>
        <taxon>Phaeobacter</taxon>
    </lineage>
</organism>
<reference evidence="1 2" key="1">
    <citation type="journal article" date="2017" name="Front. Microbiol.">
        <title>Phaeobacter piscinae sp. nov., a species of the Roseobacter group and potential aquaculture probiont.</title>
        <authorList>
            <person name="Sonnenschein E.C."/>
            <person name="Phippen C.B.W."/>
            <person name="Nielsen K.F."/>
            <person name="Mateiu R.V."/>
            <person name="Melchiorsen J."/>
            <person name="Gram L."/>
            <person name="Overmann J."/>
            <person name="Freese H.M."/>
        </authorList>
    </citation>
    <scope>NUCLEOTIDE SEQUENCE [LARGE SCALE GENOMIC DNA]</scope>
    <source>
        <strain evidence="1 2">P13</strain>
    </source>
</reference>
<dbReference type="InterPro" id="IPR050678">
    <property type="entry name" value="DNA_Partitioning_ATPase"/>
</dbReference>
<dbReference type="RefSeq" id="WP_096873629.1">
    <property type="nucleotide sequence ID" value="NZ_CP010774.1"/>
</dbReference>
<dbReference type="AlphaFoldDB" id="A0AAN1GVQ4"/>